<dbReference type="Proteomes" id="UP000267418">
    <property type="component" value="Unassembled WGS sequence"/>
</dbReference>
<dbReference type="OrthoDB" id="8913107at2"/>
<proteinExistence type="predicted"/>
<reference evidence="1 2" key="1">
    <citation type="submission" date="2018-12" db="EMBL/GenBank/DDBJ databases">
        <title>The genome of Variovorax gossypii DSM 100435.</title>
        <authorList>
            <person name="Gao J."/>
            <person name="Sun J."/>
        </authorList>
    </citation>
    <scope>NUCLEOTIDE SEQUENCE [LARGE SCALE GENOMIC DNA]</scope>
    <source>
        <strain evidence="1 2">DSM 100435</strain>
    </source>
</reference>
<evidence type="ECO:0000313" key="2">
    <source>
        <dbReference type="Proteomes" id="UP000267418"/>
    </source>
</evidence>
<accession>A0A431TP73</accession>
<keyword evidence="2" id="KW-1185">Reference proteome</keyword>
<dbReference type="AlphaFoldDB" id="A0A431TP73"/>
<evidence type="ECO:0008006" key="3">
    <source>
        <dbReference type="Google" id="ProtNLM"/>
    </source>
</evidence>
<comment type="caution">
    <text evidence="1">The sequence shown here is derived from an EMBL/GenBank/DDBJ whole genome shotgun (WGS) entry which is preliminary data.</text>
</comment>
<gene>
    <name evidence="1" type="ORF">EJP69_14210</name>
</gene>
<sequence length="173" mass="19930">MNSILLPTTPDDEDGYRTTAMGLARFAYEYIDAALLVDERHGQRKGFEHVSPVPAYFLAMHGIELTLKAFLRYKGVEPRALRSRELGHDIRACYRKAKELGLRDVFRMRADDLRAMILLLALNDFQGLRYIRTGYKRFPSWAIVEPFAVRLHQAVAPLVGYRSFSKIYQAYQG</sequence>
<evidence type="ECO:0000313" key="1">
    <source>
        <dbReference type="EMBL" id="RTQ35511.1"/>
    </source>
</evidence>
<dbReference type="RefSeq" id="WP_126470746.1">
    <property type="nucleotide sequence ID" value="NZ_RXOE01000002.1"/>
</dbReference>
<protein>
    <recommendedName>
        <fullName evidence="3">HEPN domain-containing protein</fullName>
    </recommendedName>
</protein>
<name>A0A431TP73_9BURK</name>
<organism evidence="1 2">
    <name type="scientific">Variovorax gossypii</name>
    <dbReference type="NCBI Taxonomy" id="1679495"/>
    <lineage>
        <taxon>Bacteria</taxon>
        <taxon>Pseudomonadati</taxon>
        <taxon>Pseudomonadota</taxon>
        <taxon>Betaproteobacteria</taxon>
        <taxon>Burkholderiales</taxon>
        <taxon>Comamonadaceae</taxon>
        <taxon>Variovorax</taxon>
    </lineage>
</organism>
<dbReference type="EMBL" id="RXOE01000002">
    <property type="protein sequence ID" value="RTQ35511.1"/>
    <property type="molecule type" value="Genomic_DNA"/>
</dbReference>